<dbReference type="Proteomes" id="UP000033661">
    <property type="component" value="Unassembled WGS sequence"/>
</dbReference>
<sequence length="114" mass="13268">MKKKLKNIFKINKKEKVKDNIPTETIINVPEDKTTKGKNKKEKTYDYEKLKQKLFKISEKALQKNNDLDKIFKALAEDKKLKAGYKGIKFIFKNPKLAISTLKTIPSLVNDIKK</sequence>
<reference evidence="1 2" key="1">
    <citation type="submission" date="2015-02" db="EMBL/GenBank/DDBJ databases">
        <title>Genome Sequencing of Rickettsiales.</title>
        <authorList>
            <person name="Daugherty S.C."/>
            <person name="Su Q."/>
            <person name="Abolude K."/>
            <person name="Beier-Sexton M."/>
            <person name="Carlyon J.A."/>
            <person name="Carter R."/>
            <person name="Day N.P."/>
            <person name="Dumler S.J."/>
            <person name="Dyachenko V."/>
            <person name="Godinez A."/>
            <person name="Kurtti T.J."/>
            <person name="Lichay M."/>
            <person name="Mullins K.E."/>
            <person name="Ott S."/>
            <person name="Pappas-Brown V."/>
            <person name="Paris D.H."/>
            <person name="Patel P."/>
            <person name="Richards A.L."/>
            <person name="Sadzewicz L."/>
            <person name="Sears K."/>
            <person name="Seidman D."/>
            <person name="Sengamalay N."/>
            <person name="Stenos J."/>
            <person name="Tallon L.J."/>
            <person name="Vincent G."/>
            <person name="Fraser C.M."/>
            <person name="Munderloh U."/>
            <person name="Dunning-Hotopp J.C."/>
        </authorList>
    </citation>
    <scope>NUCLEOTIDE SEQUENCE [LARGE SCALE GENOMIC DNA]</scope>
    <source>
        <strain evidence="1 2">RML An4</strain>
    </source>
</reference>
<comment type="caution">
    <text evidence="1">The sequence shown here is derived from an EMBL/GenBank/DDBJ whole genome shotgun (WGS) entry which is preliminary data.</text>
</comment>
<name>A0A0F3QE13_RICBE</name>
<dbReference type="PATRIC" id="fig|1359193.3.peg.623"/>
<organism evidence="1 2">
    <name type="scientific">Rickettsia bellii str. RML An4</name>
    <dbReference type="NCBI Taxonomy" id="1359193"/>
    <lineage>
        <taxon>Bacteria</taxon>
        <taxon>Pseudomonadati</taxon>
        <taxon>Pseudomonadota</taxon>
        <taxon>Alphaproteobacteria</taxon>
        <taxon>Rickettsiales</taxon>
        <taxon>Rickettsiaceae</taxon>
        <taxon>Rickettsieae</taxon>
        <taxon>Rickettsia</taxon>
        <taxon>belli group</taxon>
    </lineage>
</organism>
<proteinExistence type="predicted"/>
<dbReference type="EMBL" id="LAOI01000001">
    <property type="protein sequence ID" value="KJV89659.1"/>
    <property type="molecule type" value="Genomic_DNA"/>
</dbReference>
<dbReference type="RefSeq" id="WP_231289211.1">
    <property type="nucleotide sequence ID" value="NZ_LAOI01000001.1"/>
</dbReference>
<evidence type="ECO:0000313" key="2">
    <source>
        <dbReference type="Proteomes" id="UP000033661"/>
    </source>
</evidence>
<protein>
    <submittedName>
        <fullName evidence="1">Uncharacterized protein</fullName>
    </submittedName>
</protein>
<evidence type="ECO:0000313" key="1">
    <source>
        <dbReference type="EMBL" id="KJV89659.1"/>
    </source>
</evidence>
<keyword evidence="2" id="KW-1185">Reference proteome</keyword>
<dbReference type="AlphaFoldDB" id="A0A0F3QE13"/>
<gene>
    <name evidence="1" type="ORF">RBEAN4_0638</name>
</gene>
<accession>A0A0F3QE13</accession>